<sequence length="110" mass="12742">MKVFLSQPMRGKTHEEILSNIREVQEFLTKYLDSTNVEIIESYSPRNKDKEPLVALGDSIKDLSKADLAVFLNDWNQYRGCIIEHHTAKIYEIPHISIKTENGLLRVVEK</sequence>
<evidence type="ECO:0000313" key="1">
    <source>
        <dbReference type="EMBL" id="DAE31861.1"/>
    </source>
</evidence>
<accession>A0A8S5RLC6</accession>
<name>A0A8S5RLC6_9VIRU</name>
<protein>
    <submittedName>
        <fullName evidence="1">Blasticidin M</fullName>
    </submittedName>
</protein>
<reference evidence="1" key="1">
    <citation type="journal article" date="2021" name="Proc. Natl. Acad. Sci. U.S.A.">
        <title>A Catalog of Tens of Thousands of Viruses from Human Metagenomes Reveals Hidden Associations with Chronic Diseases.</title>
        <authorList>
            <person name="Tisza M.J."/>
            <person name="Buck C.B."/>
        </authorList>
    </citation>
    <scope>NUCLEOTIDE SEQUENCE</scope>
    <source>
        <strain evidence="1">CtEQ64</strain>
    </source>
</reference>
<organism evidence="1">
    <name type="scientific">virus sp. ctEQ64</name>
    <dbReference type="NCBI Taxonomy" id="2825809"/>
    <lineage>
        <taxon>Viruses</taxon>
    </lineage>
</organism>
<proteinExistence type="predicted"/>
<dbReference type="EMBL" id="BK059112">
    <property type="protein sequence ID" value="DAE31861.1"/>
    <property type="molecule type" value="Genomic_DNA"/>
</dbReference>